<name>A0A7X9WYA7_9SPHN</name>
<evidence type="ECO:0000259" key="1">
    <source>
        <dbReference type="Pfam" id="PF10686"/>
    </source>
</evidence>
<dbReference type="EMBL" id="JABBFV010000017">
    <property type="protein sequence ID" value="NML12166.1"/>
    <property type="molecule type" value="Genomic_DNA"/>
</dbReference>
<protein>
    <submittedName>
        <fullName evidence="2">DUF2493 domain-containing protein</fullName>
    </submittedName>
</protein>
<feature type="domain" description="YspA cpYpsA-related SLOG" evidence="1">
    <location>
        <begin position="204"/>
        <end position="268"/>
    </location>
</feature>
<reference evidence="2 3" key="1">
    <citation type="submission" date="2020-04" db="EMBL/GenBank/DDBJ databases">
        <title>Sphingobium sp. AR-3-1 isolated from Arctic soil.</title>
        <authorList>
            <person name="Dahal R.H."/>
            <person name="Chaudhary D.K."/>
        </authorList>
    </citation>
    <scope>NUCLEOTIDE SEQUENCE [LARGE SCALE GENOMIC DNA]</scope>
    <source>
        <strain evidence="2 3">AR-3-1</strain>
    </source>
</reference>
<dbReference type="Proteomes" id="UP000519023">
    <property type="component" value="Unassembled WGS sequence"/>
</dbReference>
<evidence type="ECO:0000313" key="3">
    <source>
        <dbReference type="Proteomes" id="UP000519023"/>
    </source>
</evidence>
<comment type="caution">
    <text evidence="2">The sequence shown here is derived from an EMBL/GenBank/DDBJ whole genome shotgun (WGS) entry which is preliminary data.</text>
</comment>
<dbReference type="RefSeq" id="WP_169574572.1">
    <property type="nucleotide sequence ID" value="NZ_JABBFV010000017.1"/>
</dbReference>
<dbReference type="Pfam" id="PF10686">
    <property type="entry name" value="YAcAr"/>
    <property type="match status" value="1"/>
</dbReference>
<gene>
    <name evidence="2" type="ORF">HHL08_18785</name>
</gene>
<dbReference type="InterPro" id="IPR019627">
    <property type="entry name" value="YAcAr"/>
</dbReference>
<accession>A0A7X9WYA7</accession>
<sequence>MTTDTTTAARFADIAGFFAEETRQASDRFAAAFAQTADAVRLGSSDEAITADMPDPLAMQLGVELMVTTLFDLLRDTRLEALSERLAWGLVHSFHRLADQLDGEADRAARQVGQLIRESDGGEIATANLEEAQALCHGLDEAREAIACMRDHGADLFRVETGRPWSAPRGTLVSSKRTASVIAATDFLAARRNRRNEALAPQGPVVIFSGGQQWEDHAQLWERLDQIKARVPSMLLATTAQAKGCDAIAAAWAASRKVKLIAFTLNHRLGQRAGFARNEALLRLKPVEAIVCEGSGIQSNLARMVREAGVPAHFFTLAGQQRRAG</sequence>
<organism evidence="2 3">
    <name type="scientific">Sphingobium psychrophilum</name>
    <dbReference type="NCBI Taxonomy" id="2728834"/>
    <lineage>
        <taxon>Bacteria</taxon>
        <taxon>Pseudomonadati</taxon>
        <taxon>Pseudomonadota</taxon>
        <taxon>Alphaproteobacteria</taxon>
        <taxon>Sphingomonadales</taxon>
        <taxon>Sphingomonadaceae</taxon>
        <taxon>Sphingobium</taxon>
    </lineage>
</organism>
<evidence type="ECO:0000313" key="2">
    <source>
        <dbReference type="EMBL" id="NML12166.1"/>
    </source>
</evidence>
<keyword evidence="3" id="KW-1185">Reference proteome</keyword>
<proteinExistence type="predicted"/>
<dbReference type="AlphaFoldDB" id="A0A7X9WYA7"/>